<evidence type="ECO:0000313" key="6">
    <source>
        <dbReference type="Proteomes" id="UP001642464"/>
    </source>
</evidence>
<proteinExistence type="predicted"/>
<dbReference type="PROSITE" id="PS50088">
    <property type="entry name" value="ANK_REPEAT"/>
    <property type="match status" value="2"/>
</dbReference>
<dbReference type="InterPro" id="IPR002110">
    <property type="entry name" value="Ankyrin_rpt"/>
</dbReference>
<dbReference type="SMART" id="SM00248">
    <property type="entry name" value="ANK"/>
    <property type="match status" value="3"/>
</dbReference>
<sequence length="328" mass="35370">RTPLDYAQMKGCKDLVALLSSVAECKTINEAARAGLLGAVQRFLHADPAAVRKADDEGRTALHFAALNRHVDIVKELLAARAVQAADNDGETPLHHAVLSGRVEIVEALLAARAATEAETIHGRTVLSYAQMRGCKEVLEALSADAKLVVNCSFDKERGRRHFWQFQGDQAERIDGGGFGGQLLVSQESATSGIIQWLLQSLEGNERLIVGAIPAEKAGDDLYLARDGHWGVKTPGIVTGPDGVQTDAELYQRYIEVIADLDEQTLKVSAGENPESLVEVDARRISVEGAVKLALIGWRTQSGTKLRLHSAQSQQRPEVDSAGTLESP</sequence>
<dbReference type="PANTHER" id="PTHR24171">
    <property type="entry name" value="ANKYRIN REPEAT DOMAIN-CONTAINING PROTEIN 39-RELATED"/>
    <property type="match status" value="1"/>
</dbReference>
<dbReference type="InterPro" id="IPR036770">
    <property type="entry name" value="Ankyrin_rpt-contain_sf"/>
</dbReference>
<dbReference type="Gene3D" id="1.25.40.20">
    <property type="entry name" value="Ankyrin repeat-containing domain"/>
    <property type="match status" value="1"/>
</dbReference>
<keyword evidence="6" id="KW-1185">Reference proteome</keyword>
<keyword evidence="1" id="KW-0677">Repeat</keyword>
<dbReference type="Proteomes" id="UP001642464">
    <property type="component" value="Unassembled WGS sequence"/>
</dbReference>
<feature type="repeat" description="ANK" evidence="3">
    <location>
        <begin position="89"/>
        <end position="121"/>
    </location>
</feature>
<evidence type="ECO:0000313" key="5">
    <source>
        <dbReference type="EMBL" id="CAK9027306.1"/>
    </source>
</evidence>
<evidence type="ECO:0000256" key="4">
    <source>
        <dbReference type="SAM" id="MobiDB-lite"/>
    </source>
</evidence>
<feature type="non-terminal residue" evidence="5">
    <location>
        <position position="1"/>
    </location>
</feature>
<evidence type="ECO:0000256" key="2">
    <source>
        <dbReference type="ARBA" id="ARBA00023043"/>
    </source>
</evidence>
<dbReference type="SUPFAM" id="SSF48403">
    <property type="entry name" value="Ankyrin repeat"/>
    <property type="match status" value="1"/>
</dbReference>
<accession>A0ABP0KKX2</accession>
<protein>
    <submittedName>
        <fullName evidence="5">Ankyrin repeat protein RF_0381</fullName>
    </submittedName>
</protein>
<dbReference type="PROSITE" id="PS50297">
    <property type="entry name" value="ANK_REP_REGION"/>
    <property type="match status" value="2"/>
</dbReference>
<feature type="region of interest" description="Disordered" evidence="4">
    <location>
        <begin position="306"/>
        <end position="328"/>
    </location>
</feature>
<dbReference type="Pfam" id="PF12796">
    <property type="entry name" value="Ank_2"/>
    <property type="match status" value="1"/>
</dbReference>
<evidence type="ECO:0000256" key="1">
    <source>
        <dbReference type="ARBA" id="ARBA00022737"/>
    </source>
</evidence>
<name>A0ABP0KKX2_9DINO</name>
<keyword evidence="2 3" id="KW-0040">ANK repeat</keyword>
<dbReference type="EMBL" id="CAXAMM010011891">
    <property type="protein sequence ID" value="CAK9027306.1"/>
    <property type="molecule type" value="Genomic_DNA"/>
</dbReference>
<feature type="compositionally biased region" description="Polar residues" evidence="4">
    <location>
        <begin position="306"/>
        <end position="316"/>
    </location>
</feature>
<evidence type="ECO:0000256" key="3">
    <source>
        <dbReference type="PROSITE-ProRule" id="PRU00023"/>
    </source>
</evidence>
<feature type="repeat" description="ANK" evidence="3">
    <location>
        <begin position="57"/>
        <end position="89"/>
    </location>
</feature>
<reference evidence="5 6" key="1">
    <citation type="submission" date="2024-02" db="EMBL/GenBank/DDBJ databases">
        <authorList>
            <person name="Chen Y."/>
            <person name="Shah S."/>
            <person name="Dougan E. K."/>
            <person name="Thang M."/>
            <person name="Chan C."/>
        </authorList>
    </citation>
    <scope>NUCLEOTIDE SEQUENCE [LARGE SCALE GENOMIC DNA]</scope>
</reference>
<comment type="caution">
    <text evidence="5">The sequence shown here is derived from an EMBL/GenBank/DDBJ whole genome shotgun (WGS) entry which is preliminary data.</text>
</comment>
<gene>
    <name evidence="5" type="ORF">SCF082_LOCUS17861</name>
</gene>
<organism evidence="5 6">
    <name type="scientific">Durusdinium trenchii</name>
    <dbReference type="NCBI Taxonomy" id="1381693"/>
    <lineage>
        <taxon>Eukaryota</taxon>
        <taxon>Sar</taxon>
        <taxon>Alveolata</taxon>
        <taxon>Dinophyceae</taxon>
        <taxon>Suessiales</taxon>
        <taxon>Symbiodiniaceae</taxon>
        <taxon>Durusdinium</taxon>
    </lineage>
</organism>